<feature type="transmembrane region" description="Helical" evidence="1">
    <location>
        <begin position="222"/>
        <end position="246"/>
    </location>
</feature>
<evidence type="ECO:0000313" key="2">
    <source>
        <dbReference type="EMBL" id="TPN85151.1"/>
    </source>
</evidence>
<feature type="transmembrane region" description="Helical" evidence="1">
    <location>
        <begin position="70"/>
        <end position="88"/>
    </location>
</feature>
<comment type="caution">
    <text evidence="2">The sequence shown here is derived from an EMBL/GenBank/DDBJ whole genome shotgun (WGS) entry which is preliminary data.</text>
</comment>
<sequence length="296" mass="34122">MKNSKTIFLLKASVFLIFIGRAWQHLFWDAPYRSFFWDEALLQPVIEGIFNISWQEYVTSSTTDKVIQNIIRTNGVLYTFAGLCALLINDKNKKWLRFPVALGGISLVLLAILLAKEKFYHAAQFFEHSIQFGLPFMLLFIFSNRYQKEKFILTLKIIIAVTFFSHGLYAFGFYPVPGRFVDMVIQIFGCSEDIAIVFLYIAGILDFILAVLLFVPRVNIYALWYAVVWGTLTALARIVANFYIDFPLESIHQNLHEVIYRLPHGFVPLLAIWLLKNSTSEKFMTSENTVLSKNLS</sequence>
<keyword evidence="3" id="KW-1185">Reference proteome</keyword>
<feature type="transmembrane region" description="Helical" evidence="1">
    <location>
        <begin position="121"/>
        <end position="141"/>
    </location>
</feature>
<protein>
    <submittedName>
        <fullName evidence="2">Uncharacterized protein</fullName>
    </submittedName>
</protein>
<evidence type="ECO:0000256" key="1">
    <source>
        <dbReference type="SAM" id="Phobius"/>
    </source>
</evidence>
<feature type="transmembrane region" description="Helical" evidence="1">
    <location>
        <begin position="95"/>
        <end position="115"/>
    </location>
</feature>
<accession>A0A504JFG9</accession>
<dbReference type="Proteomes" id="UP000315540">
    <property type="component" value="Unassembled WGS sequence"/>
</dbReference>
<dbReference type="Pfam" id="PF13781">
    <property type="entry name" value="DoxX_3"/>
    <property type="match status" value="1"/>
</dbReference>
<reference evidence="2 3" key="1">
    <citation type="submission" date="2019-06" db="EMBL/GenBank/DDBJ databases">
        <authorList>
            <person name="Meng X."/>
        </authorList>
    </citation>
    <scope>NUCLEOTIDE SEQUENCE [LARGE SCALE GENOMIC DNA]</scope>
    <source>
        <strain evidence="2 3">M625</strain>
    </source>
</reference>
<dbReference type="EMBL" id="VFWZ01000004">
    <property type="protein sequence ID" value="TPN85151.1"/>
    <property type="molecule type" value="Genomic_DNA"/>
</dbReference>
<dbReference type="RefSeq" id="WP_140594119.1">
    <property type="nucleotide sequence ID" value="NZ_VFWZ01000004.1"/>
</dbReference>
<keyword evidence="1" id="KW-1133">Transmembrane helix</keyword>
<feature type="transmembrane region" description="Helical" evidence="1">
    <location>
        <begin position="153"/>
        <end position="174"/>
    </location>
</feature>
<dbReference type="OrthoDB" id="839794at2"/>
<organism evidence="2 3">
    <name type="scientific">Aquimarina algicola</name>
    <dbReference type="NCBI Taxonomy" id="2589995"/>
    <lineage>
        <taxon>Bacteria</taxon>
        <taxon>Pseudomonadati</taxon>
        <taxon>Bacteroidota</taxon>
        <taxon>Flavobacteriia</taxon>
        <taxon>Flavobacteriales</taxon>
        <taxon>Flavobacteriaceae</taxon>
        <taxon>Aquimarina</taxon>
    </lineage>
</organism>
<keyword evidence="1" id="KW-0472">Membrane</keyword>
<evidence type="ECO:0000313" key="3">
    <source>
        <dbReference type="Proteomes" id="UP000315540"/>
    </source>
</evidence>
<keyword evidence="1" id="KW-0812">Transmembrane</keyword>
<dbReference type="InterPro" id="IPR025695">
    <property type="entry name" value="DoxX-like"/>
</dbReference>
<gene>
    <name evidence="2" type="ORF">FHK87_14055</name>
</gene>
<feature type="transmembrane region" description="Helical" evidence="1">
    <location>
        <begin position="194"/>
        <end position="215"/>
    </location>
</feature>
<feature type="transmembrane region" description="Helical" evidence="1">
    <location>
        <begin position="258"/>
        <end position="275"/>
    </location>
</feature>
<proteinExistence type="predicted"/>
<dbReference type="AlphaFoldDB" id="A0A504JFG9"/>
<name>A0A504JFG9_9FLAO</name>